<reference evidence="1 2" key="1">
    <citation type="submission" date="2020-08" db="EMBL/GenBank/DDBJ databases">
        <title>Functional genomics of gut bacteria from endangered species of beetles.</title>
        <authorList>
            <person name="Carlos-Shanley C."/>
        </authorList>
    </citation>
    <scope>NUCLEOTIDE SEQUENCE [LARGE SCALE GENOMIC DNA]</scope>
    <source>
        <strain evidence="1 2">S00151</strain>
    </source>
</reference>
<dbReference type="Proteomes" id="UP000592180">
    <property type="component" value="Unassembled WGS sequence"/>
</dbReference>
<protein>
    <submittedName>
        <fullName evidence="1">Uncharacterized protein</fullName>
    </submittedName>
</protein>
<evidence type="ECO:0000313" key="1">
    <source>
        <dbReference type="EMBL" id="MBB4807241.1"/>
    </source>
</evidence>
<organism evidence="1 2">
    <name type="scientific">Chryseobacterium defluvii</name>
    <dbReference type="NCBI Taxonomy" id="160396"/>
    <lineage>
        <taxon>Bacteria</taxon>
        <taxon>Pseudomonadati</taxon>
        <taxon>Bacteroidota</taxon>
        <taxon>Flavobacteriia</taxon>
        <taxon>Flavobacteriales</taxon>
        <taxon>Weeksellaceae</taxon>
        <taxon>Chryseobacterium group</taxon>
        <taxon>Chryseobacterium</taxon>
    </lineage>
</organism>
<comment type="caution">
    <text evidence="1">The sequence shown here is derived from an EMBL/GenBank/DDBJ whole genome shotgun (WGS) entry which is preliminary data.</text>
</comment>
<evidence type="ECO:0000313" key="2">
    <source>
        <dbReference type="Proteomes" id="UP000592180"/>
    </source>
</evidence>
<dbReference type="EMBL" id="JACHLE010000003">
    <property type="protein sequence ID" value="MBB4807241.1"/>
    <property type="molecule type" value="Genomic_DNA"/>
</dbReference>
<accession>A0A840KCX4</accession>
<dbReference type="AlphaFoldDB" id="A0A840KCX4"/>
<gene>
    <name evidence="1" type="ORF">HNP38_002545</name>
</gene>
<sequence length="903" mass="101120">MEKFDDEFGDLSQYKILSFEEVTKGFTENKNPFGGVNDVRSFEEISYDKKFGNGEADDKCVATNGNFYAENMKLNDLLNDLDDQTNEKFFFYYQNYALDNPTVDLGSSPSTMVPITTTYAPPKYFEYTRGNEKKAALLSVELNDRACFISLKDYGSRFYLSPEKEEILFELKFVYTDYLDKRVFNQATGEYELEKKYNAVIISTSDGNGYVALSEKLKLRNDAKNEIITLFTEKVKETQDPSALKFLYENIPDFVIEGLLSKLEGKFDNEAVLTKDKKTGKVKSVSSAQLHLWGHLEKLVKYDDQGALSWTTDSSGALLNLLKIFRSSSFLFESFKNDQAMVKRIFGNMNKTSVLDGKEWSNKTLFANFITALCIDNAFNGLRILDEEFTIGNDYAVSSGSVFQGEKDNEFFLQQMKKKAEGKTVYTPGIVPGSPGSSEEVTSYYLEETEEGNLYHPMDIVRIKYADIKEAPFPFVSAMTIKAFAEERDQQLRADAIRIGFDVLAIVLGVVFFPAGGAIGIAAEAIGIGLALADIGITANREDIEQSPGGKEFLDTWNKVYLVGGLTLASAAMVEQVFAKSVFCYLEALKSGSPLLQAYEKSLGKILLEREILTFAGNTLKPSTEISVKILAYNSDKISKATAFAFGKYDSFLPLYEKGAILVEIGEKEYALVYKGEKLIQGTPNDKKVLEFYQNLKKNQKRLGEVLEELKHEGGAYGESIVATTVKKEVKAFEEGLKQFSKITAKPFDHIKEAMPYFNHKSVGNAVKQVDYENCGNTAEVVVEFLKTGKLRLAEPSGYQDIEVVAAKCGGGSFQPSTIPRMKQLMAEGDIVVVYGIKEKVRIKGTIEESTKGHFFVGMKKGGELHLFDGQTGEYVIYDVTSSKARNFLQRNYLEFKYTKVRK</sequence>
<proteinExistence type="predicted"/>
<name>A0A840KCX4_9FLAO</name>
<dbReference type="RefSeq" id="WP_184189969.1">
    <property type="nucleotide sequence ID" value="NZ_JACHLE010000003.1"/>
</dbReference>
<keyword evidence="2" id="KW-1185">Reference proteome</keyword>